<dbReference type="InterPro" id="IPR039373">
    <property type="entry name" value="Peptidase_M28B"/>
</dbReference>
<accession>M2NK77</accession>
<comment type="similarity">
    <text evidence="1">Belongs to the peptidase M28 family. M28B subfamily.</text>
</comment>
<dbReference type="GeneID" id="19111164"/>
<sequence length="792" mass="86517">MNEKAVMNPDEQQQSERTPLLQRVPVEERPRVQYPHQTVRRFCTIALITIPLLTLAIIFLCIAIAGQSDIFGDHQTEASGPQSVLTGNAADAHLPHAGWPASDGISYAELIDIIQKTPDPAKAREWSRYHTSGMHLAGRNRSQAEWTRDRWEEFGLNSSIVSYEVYLNYPLDHRLALLQDGKVEFEATLTEDCLPQDPTSGSPDGVPVFHGYSASGDVTASYVYCNYGSFDDFNELLAANISLKGKIALMRYGGLFRGLKIERASELGMAGVVIYTDPGDDGEITEEHGYKPYPEGPARNPSSVQRGSVVYLSSAPGDPTTHGYPSLPGAPRESTEGRMPDIPSTPLSYAEALPLLKALNGHGPNASSFSAKWHTGGLGYKGVAYSIGPSPDHVQLNLMNKQNYTTTPIWNVIGVINGSILDEVVVIGNHRDAWIVGGAADPNSGSATLMEIIRSFKVALDAGWKPLRTIVFASWDGEEYAILGSTEWVEEYVPWLSHATIAYLNVDTGAQGTNFEVSAAPLLHKLIVEATSLVQSPNQTLANQTVGDLWDGRIGTMGSGSDFTAFQDFVGIASLEMQFGTAPTDPVYHYHSNYDSFHWMETYGDPGFHYHVAMAKILGLLLVKLVEEPVIGFGATDYAVALTSYLNHAKEQANQTASAAHEDNLFSSLETALHSFREAAVNFDAHAAELRELVAIHTNDTETVTAADLYKSVRKANTKYKLLERQFLYSPGLDGRTWFKHVVFAPGFWTGYAGALYPGITEGLQSGNITAVRKWVDIIEARVDGAIGLLED</sequence>
<keyword evidence="3" id="KW-0472">Membrane</keyword>
<dbReference type="InterPro" id="IPR007484">
    <property type="entry name" value="Peptidase_M28"/>
</dbReference>
<dbReference type="Pfam" id="PF02225">
    <property type="entry name" value="PA"/>
    <property type="match status" value="1"/>
</dbReference>
<evidence type="ECO:0000313" key="8">
    <source>
        <dbReference type="Proteomes" id="UP000011761"/>
    </source>
</evidence>
<evidence type="ECO:0000259" key="6">
    <source>
        <dbReference type="Pfam" id="PF04389"/>
    </source>
</evidence>
<feature type="domain" description="Peptidase M28" evidence="6">
    <location>
        <begin position="411"/>
        <end position="597"/>
    </location>
</feature>
<evidence type="ECO:0000256" key="3">
    <source>
        <dbReference type="SAM" id="Phobius"/>
    </source>
</evidence>
<dbReference type="CDD" id="cd08022">
    <property type="entry name" value="M28_PSMA_like"/>
    <property type="match status" value="1"/>
</dbReference>
<dbReference type="PANTHER" id="PTHR10404:SF46">
    <property type="entry name" value="VACUOLAR PROTEIN SORTING-ASSOCIATED PROTEIN 70"/>
    <property type="match status" value="1"/>
</dbReference>
<proteinExistence type="inferred from homology"/>
<protein>
    <recommendedName>
        <fullName evidence="9">Glutamate carboxypeptidase</fullName>
    </recommendedName>
</protein>
<gene>
    <name evidence="7" type="ORF">BAUCODRAFT_30252</name>
</gene>
<keyword evidence="3" id="KW-1133">Transmembrane helix</keyword>
<dbReference type="SUPFAM" id="SSF47672">
    <property type="entry name" value="Transferrin receptor-like dimerisation domain"/>
    <property type="match status" value="1"/>
</dbReference>
<evidence type="ECO:0000259" key="5">
    <source>
        <dbReference type="Pfam" id="PF04253"/>
    </source>
</evidence>
<evidence type="ECO:0000256" key="2">
    <source>
        <dbReference type="SAM" id="MobiDB-lite"/>
    </source>
</evidence>
<evidence type="ECO:0008006" key="9">
    <source>
        <dbReference type="Google" id="ProtNLM"/>
    </source>
</evidence>
<dbReference type="KEGG" id="bcom:BAUCODRAFT_30252"/>
<dbReference type="InterPro" id="IPR007365">
    <property type="entry name" value="TFR-like_dimer_dom"/>
</dbReference>
<feature type="domain" description="PA" evidence="4">
    <location>
        <begin position="218"/>
        <end position="294"/>
    </location>
</feature>
<feature type="domain" description="Transferrin receptor-like dimerisation" evidence="5">
    <location>
        <begin position="666"/>
        <end position="790"/>
    </location>
</feature>
<dbReference type="GO" id="GO:0004180">
    <property type="term" value="F:carboxypeptidase activity"/>
    <property type="evidence" value="ECO:0007669"/>
    <property type="project" value="TreeGrafter"/>
</dbReference>
<keyword evidence="3" id="KW-0812">Transmembrane</keyword>
<dbReference type="Pfam" id="PF04389">
    <property type="entry name" value="Peptidase_M28"/>
    <property type="match status" value="1"/>
</dbReference>
<dbReference type="Gene3D" id="1.20.930.40">
    <property type="entry name" value="Transferrin receptor-like, dimerisation domain"/>
    <property type="match status" value="1"/>
</dbReference>
<feature type="transmembrane region" description="Helical" evidence="3">
    <location>
        <begin position="42"/>
        <end position="65"/>
    </location>
</feature>
<evidence type="ECO:0000313" key="7">
    <source>
        <dbReference type="EMBL" id="EMC99839.1"/>
    </source>
</evidence>
<evidence type="ECO:0000256" key="1">
    <source>
        <dbReference type="ARBA" id="ARBA00005634"/>
    </source>
</evidence>
<dbReference type="SUPFAM" id="SSF52025">
    <property type="entry name" value="PA domain"/>
    <property type="match status" value="1"/>
</dbReference>
<dbReference type="Gene3D" id="3.40.630.10">
    <property type="entry name" value="Zn peptidases"/>
    <property type="match status" value="1"/>
</dbReference>
<dbReference type="InterPro" id="IPR036757">
    <property type="entry name" value="TFR-like_dimer_dom_sf"/>
</dbReference>
<organism evidence="7 8">
    <name type="scientific">Baudoinia panamericana (strain UAMH 10762)</name>
    <name type="common">Angels' share fungus</name>
    <name type="synonym">Baudoinia compniacensis (strain UAMH 10762)</name>
    <dbReference type="NCBI Taxonomy" id="717646"/>
    <lineage>
        <taxon>Eukaryota</taxon>
        <taxon>Fungi</taxon>
        <taxon>Dikarya</taxon>
        <taxon>Ascomycota</taxon>
        <taxon>Pezizomycotina</taxon>
        <taxon>Dothideomycetes</taxon>
        <taxon>Dothideomycetidae</taxon>
        <taxon>Mycosphaerellales</taxon>
        <taxon>Teratosphaeriaceae</taxon>
        <taxon>Baudoinia</taxon>
    </lineage>
</organism>
<dbReference type="EMBL" id="KB445551">
    <property type="protein sequence ID" value="EMC99839.1"/>
    <property type="molecule type" value="Genomic_DNA"/>
</dbReference>
<dbReference type="FunFam" id="3.40.630.10:FF:000101">
    <property type="entry name" value="N-acetylated alpha-linked acidic dipeptidase like 1"/>
    <property type="match status" value="1"/>
</dbReference>
<dbReference type="CDD" id="cd02121">
    <property type="entry name" value="PA_GCPII_like"/>
    <property type="match status" value="1"/>
</dbReference>
<reference evidence="7 8" key="1">
    <citation type="journal article" date="2012" name="PLoS Pathog.">
        <title>Diverse lifestyles and strategies of plant pathogenesis encoded in the genomes of eighteen Dothideomycetes fungi.</title>
        <authorList>
            <person name="Ohm R.A."/>
            <person name="Feau N."/>
            <person name="Henrissat B."/>
            <person name="Schoch C.L."/>
            <person name="Horwitz B.A."/>
            <person name="Barry K.W."/>
            <person name="Condon B.J."/>
            <person name="Copeland A.C."/>
            <person name="Dhillon B."/>
            <person name="Glaser F."/>
            <person name="Hesse C.N."/>
            <person name="Kosti I."/>
            <person name="LaButti K."/>
            <person name="Lindquist E.A."/>
            <person name="Lucas S."/>
            <person name="Salamov A.A."/>
            <person name="Bradshaw R.E."/>
            <person name="Ciuffetti L."/>
            <person name="Hamelin R.C."/>
            <person name="Kema G.H.J."/>
            <person name="Lawrence C."/>
            <person name="Scott J.A."/>
            <person name="Spatafora J.W."/>
            <person name="Turgeon B.G."/>
            <person name="de Wit P.J.G.M."/>
            <person name="Zhong S."/>
            <person name="Goodwin S.B."/>
            <person name="Grigoriev I.V."/>
        </authorList>
    </citation>
    <scope>NUCLEOTIDE SEQUENCE [LARGE SCALE GENOMIC DNA]</scope>
    <source>
        <strain evidence="7 8">UAMH 10762</strain>
    </source>
</reference>
<feature type="region of interest" description="Disordered" evidence="2">
    <location>
        <begin position="284"/>
        <end position="339"/>
    </location>
</feature>
<dbReference type="InterPro" id="IPR046450">
    <property type="entry name" value="PA_dom_sf"/>
</dbReference>
<dbReference type="FunFam" id="3.50.30.30:FF:000008">
    <property type="entry name" value="Glutamate carboxypeptidase 2"/>
    <property type="match status" value="1"/>
</dbReference>
<dbReference type="Gene3D" id="3.50.30.30">
    <property type="match status" value="1"/>
</dbReference>
<dbReference type="STRING" id="717646.M2NK77"/>
<feature type="region of interest" description="Disordered" evidence="2">
    <location>
        <begin position="1"/>
        <end position="23"/>
    </location>
</feature>
<dbReference type="AlphaFoldDB" id="M2NK77"/>
<dbReference type="OrthoDB" id="5841748at2759"/>
<dbReference type="InterPro" id="IPR003137">
    <property type="entry name" value="PA_domain"/>
</dbReference>
<name>M2NK77_BAUPA</name>
<dbReference type="Proteomes" id="UP000011761">
    <property type="component" value="Unassembled WGS sequence"/>
</dbReference>
<dbReference type="RefSeq" id="XP_007672982.1">
    <property type="nucleotide sequence ID" value="XM_007674792.1"/>
</dbReference>
<dbReference type="HOGENOM" id="CLU_005688_2_0_1"/>
<dbReference type="eggNOG" id="KOG2195">
    <property type="taxonomic scope" value="Eukaryota"/>
</dbReference>
<dbReference type="OMA" id="LWNVIGT"/>
<dbReference type="SUPFAM" id="SSF53187">
    <property type="entry name" value="Zn-dependent exopeptidases"/>
    <property type="match status" value="1"/>
</dbReference>
<keyword evidence="8" id="KW-1185">Reference proteome</keyword>
<dbReference type="Pfam" id="PF04253">
    <property type="entry name" value="TFR_dimer"/>
    <property type="match status" value="1"/>
</dbReference>
<dbReference type="PANTHER" id="PTHR10404">
    <property type="entry name" value="N-ACETYLATED-ALPHA-LINKED ACIDIC DIPEPTIDASE"/>
    <property type="match status" value="1"/>
</dbReference>
<evidence type="ECO:0000259" key="4">
    <source>
        <dbReference type="Pfam" id="PF02225"/>
    </source>
</evidence>